<accession>A0A1W6U1T6</accession>
<keyword evidence="1" id="KW-0472">Membrane</keyword>
<geneLocation type="plasmid" evidence="2">
    <name>pL289</name>
</geneLocation>
<keyword evidence="1" id="KW-1133">Transmembrane helix</keyword>
<dbReference type="EMBL" id="CP017904">
    <property type="protein sequence ID" value="ARP21919.1"/>
    <property type="molecule type" value="Genomic_DNA"/>
</dbReference>
<organism evidence="2">
    <name type="scientific">Vibrio alginolyticus</name>
    <dbReference type="NCBI Taxonomy" id="663"/>
    <lineage>
        <taxon>Bacteria</taxon>
        <taxon>Pseudomonadati</taxon>
        <taxon>Pseudomonadota</taxon>
        <taxon>Gammaproteobacteria</taxon>
        <taxon>Vibrionales</taxon>
        <taxon>Vibrionaceae</taxon>
        <taxon>Vibrio</taxon>
    </lineage>
</organism>
<feature type="transmembrane region" description="Helical" evidence="1">
    <location>
        <begin position="101"/>
        <end position="121"/>
    </location>
</feature>
<reference evidence="2" key="1">
    <citation type="submission" date="2016-10" db="EMBL/GenBank/DDBJ databases">
        <title>The High Quality Genome of Vibrio alginolyticus K01M1.</title>
        <authorList>
            <person name="Wendling C."/>
            <person name="Chibani C.M."/>
            <person name="Hertel R."/>
            <person name="Sproer C."/>
            <person name="Bunk B."/>
            <person name="Overmann J."/>
            <person name="Roth O."/>
            <person name="Liesegang H."/>
        </authorList>
    </citation>
    <scope>NUCLEOTIDE SEQUENCE</scope>
    <source>
        <strain evidence="2">K05K4</strain>
        <plasmid evidence="2">pL289</plasmid>
    </source>
</reference>
<gene>
    <name evidence="2" type="ORF">K05K4_52170</name>
</gene>
<dbReference type="AlphaFoldDB" id="A0A1W6U1T6"/>
<feature type="transmembrane region" description="Helical" evidence="1">
    <location>
        <begin position="12"/>
        <end position="30"/>
    </location>
</feature>
<dbReference type="RefSeq" id="WP_025767572.1">
    <property type="nucleotide sequence ID" value="NZ_CP054703.1"/>
</dbReference>
<keyword evidence="2" id="KW-0614">Plasmid</keyword>
<evidence type="ECO:0000313" key="2">
    <source>
        <dbReference type="EMBL" id="ARP21919.1"/>
    </source>
</evidence>
<protein>
    <submittedName>
        <fullName evidence="2">Uncharacterized protein</fullName>
    </submittedName>
</protein>
<keyword evidence="1" id="KW-0812">Transmembrane</keyword>
<name>A0A1W6U1T6_VIBAL</name>
<evidence type="ECO:0000256" key="1">
    <source>
        <dbReference type="SAM" id="Phobius"/>
    </source>
</evidence>
<proteinExistence type="predicted"/>
<sequence length="512" mass="59271">MQLQYVNSTGKTVLTTLNCLLLSLVIAQLFGPSDLIIFNDALVYSDDKSYLVAYQQPFYGANHLTSKLLLLESDSFRAIEPTRNQAYTALNSYPYNPTSSFFSRHSFVISFLILIFFNILFSSKRKYYLSSSPDVVQLERILKELNSSFLDRCRFFWIKPILSQRIKANKRRKELLFQVLKESFNEHSTHSEHQHNVFFELVDEALAAGRNTIRLRVTFDKADSVKVRMRSSQCKEYLYTTKNPVALYFRLKNQLRMTDPAHMINSVKDHHVSLPQEANNYKRRIEVALVSNMNAMVELFNLQGIVSFELAYDKNKPNCLIHIETSINEYAENGVDVINTSKEKLGGIFAFQPNDFDTPVAYMRPLYTFTVKTNKLNLRYVIPHRYNLEQMLKHGVNYKRELTTKLLPMDANLALSQFIIKCLRLRESTTLGLERFEFDVIQKRMSHLNIRRDVVMRMEDITGSATLANSSKAEINSRYKLCSAAYCASLLNDDAEMVRCEIYYTSLSSLNI</sequence>